<dbReference type="EMBL" id="MT144082">
    <property type="protein sequence ID" value="QJA48390.1"/>
    <property type="molecule type" value="Genomic_DNA"/>
</dbReference>
<accession>A0A6H1ZMF7</accession>
<dbReference type="AlphaFoldDB" id="A0A6H1ZMF7"/>
<reference evidence="1" key="1">
    <citation type="submission" date="2020-03" db="EMBL/GenBank/DDBJ databases">
        <title>The deep terrestrial virosphere.</title>
        <authorList>
            <person name="Holmfeldt K."/>
            <person name="Nilsson E."/>
            <person name="Simone D."/>
            <person name="Lopez-Fernandez M."/>
            <person name="Wu X."/>
            <person name="de Brujin I."/>
            <person name="Lundin D."/>
            <person name="Andersson A."/>
            <person name="Bertilsson S."/>
            <person name="Dopson M."/>
        </authorList>
    </citation>
    <scope>NUCLEOTIDE SEQUENCE</scope>
    <source>
        <strain evidence="1">TM448A00932</strain>
    </source>
</reference>
<evidence type="ECO:0000313" key="1">
    <source>
        <dbReference type="EMBL" id="QJA48390.1"/>
    </source>
</evidence>
<organism evidence="1">
    <name type="scientific">viral metagenome</name>
    <dbReference type="NCBI Taxonomy" id="1070528"/>
    <lineage>
        <taxon>unclassified sequences</taxon>
        <taxon>metagenomes</taxon>
        <taxon>organismal metagenomes</taxon>
    </lineage>
</organism>
<protein>
    <submittedName>
        <fullName evidence="1">Uncharacterized protein</fullName>
    </submittedName>
</protein>
<proteinExistence type="predicted"/>
<name>A0A6H1ZMF7_9ZZZZ</name>
<sequence>MLDYLNDLPSFSILNLYPFLILHYVNKDLRGNILRNKKIFDIFDIRSEKIKDSIIKRDRERYIEEELKCRLSE</sequence>
<gene>
    <name evidence="1" type="ORF">TM448A00932_0018</name>
</gene>